<evidence type="ECO:0000313" key="4">
    <source>
        <dbReference type="EMBL" id="KNE58872.1"/>
    </source>
</evidence>
<dbReference type="InterPro" id="IPR004871">
    <property type="entry name" value="RSE1/DDB1/CPSF1_C"/>
</dbReference>
<dbReference type="InterPro" id="IPR011047">
    <property type="entry name" value="Quinoprotein_ADH-like_sf"/>
</dbReference>
<comment type="similarity">
    <text evidence="1">Belongs to the DDB1 family.</text>
</comment>
<reference evidence="4 5" key="1">
    <citation type="submission" date="2009-11" db="EMBL/GenBank/DDBJ databases">
        <title>Annotation of Allomyces macrogynus ATCC 38327.</title>
        <authorList>
            <consortium name="The Broad Institute Genome Sequencing Platform"/>
            <person name="Russ C."/>
            <person name="Cuomo C."/>
            <person name="Burger G."/>
            <person name="Gray M.W."/>
            <person name="Holland P.W.H."/>
            <person name="King N."/>
            <person name="Lang F.B.F."/>
            <person name="Roger A.J."/>
            <person name="Ruiz-Trillo I."/>
            <person name="Young S.K."/>
            <person name="Zeng Q."/>
            <person name="Gargeya S."/>
            <person name="Fitzgerald M."/>
            <person name="Haas B."/>
            <person name="Abouelleil A."/>
            <person name="Alvarado L."/>
            <person name="Arachchi H.M."/>
            <person name="Berlin A."/>
            <person name="Chapman S.B."/>
            <person name="Gearin G."/>
            <person name="Goldberg J."/>
            <person name="Griggs A."/>
            <person name="Gujja S."/>
            <person name="Hansen M."/>
            <person name="Heiman D."/>
            <person name="Howarth C."/>
            <person name="Larimer J."/>
            <person name="Lui A."/>
            <person name="MacDonald P.J.P."/>
            <person name="McCowen C."/>
            <person name="Montmayeur A."/>
            <person name="Murphy C."/>
            <person name="Neiman D."/>
            <person name="Pearson M."/>
            <person name="Priest M."/>
            <person name="Roberts A."/>
            <person name="Saif S."/>
            <person name="Shea T."/>
            <person name="Sisk P."/>
            <person name="Stolte C."/>
            <person name="Sykes S."/>
            <person name="Wortman J."/>
            <person name="Nusbaum C."/>
            <person name="Birren B."/>
        </authorList>
    </citation>
    <scope>NUCLEOTIDE SEQUENCE [LARGE SCALE GENOMIC DNA]</scope>
    <source>
        <strain evidence="4 5">ATCC 38327</strain>
    </source>
</reference>
<dbReference type="Proteomes" id="UP000054350">
    <property type="component" value="Unassembled WGS sequence"/>
</dbReference>
<dbReference type="EMBL" id="GG745333">
    <property type="protein sequence ID" value="KNE58872.1"/>
    <property type="molecule type" value="Genomic_DNA"/>
</dbReference>
<reference evidence="5" key="2">
    <citation type="submission" date="2009-11" db="EMBL/GenBank/DDBJ databases">
        <title>The Genome Sequence of Allomyces macrogynus strain ATCC 38327.</title>
        <authorList>
            <consortium name="The Broad Institute Genome Sequencing Platform"/>
            <person name="Russ C."/>
            <person name="Cuomo C."/>
            <person name="Shea T."/>
            <person name="Young S.K."/>
            <person name="Zeng Q."/>
            <person name="Koehrsen M."/>
            <person name="Haas B."/>
            <person name="Borodovsky M."/>
            <person name="Guigo R."/>
            <person name="Alvarado L."/>
            <person name="Berlin A."/>
            <person name="Borenstein D."/>
            <person name="Chen Z."/>
            <person name="Engels R."/>
            <person name="Freedman E."/>
            <person name="Gellesch M."/>
            <person name="Goldberg J."/>
            <person name="Griggs A."/>
            <person name="Gujja S."/>
            <person name="Heiman D."/>
            <person name="Hepburn T."/>
            <person name="Howarth C."/>
            <person name="Jen D."/>
            <person name="Larson L."/>
            <person name="Lewis B."/>
            <person name="Mehta T."/>
            <person name="Park D."/>
            <person name="Pearson M."/>
            <person name="Roberts A."/>
            <person name="Saif S."/>
            <person name="Shenoy N."/>
            <person name="Sisk P."/>
            <person name="Stolte C."/>
            <person name="Sykes S."/>
            <person name="Walk T."/>
            <person name="White J."/>
            <person name="Yandava C."/>
            <person name="Burger G."/>
            <person name="Gray M.W."/>
            <person name="Holland P.W.H."/>
            <person name="King N."/>
            <person name="Lang F.B.F."/>
            <person name="Roger A.J."/>
            <person name="Ruiz-Trillo I."/>
            <person name="Lander E."/>
            <person name="Nusbaum C."/>
        </authorList>
    </citation>
    <scope>NUCLEOTIDE SEQUENCE [LARGE SCALE GENOMIC DNA]</scope>
    <source>
        <strain evidence="5">ATCC 38327</strain>
    </source>
</reference>
<accession>A0A0L0S8R8</accession>
<dbReference type="SUPFAM" id="SSF50998">
    <property type="entry name" value="Quinoprotein alcohol dehydrogenase-like"/>
    <property type="match status" value="1"/>
</dbReference>
<dbReference type="Pfam" id="PF03178">
    <property type="entry name" value="CPSF_A"/>
    <property type="match status" value="1"/>
</dbReference>
<name>A0A0L0S8R8_ALLM3</name>
<dbReference type="SUPFAM" id="SSF50969">
    <property type="entry name" value="YVTN repeat-like/Quinoprotein amine dehydrogenase"/>
    <property type="match status" value="1"/>
</dbReference>
<evidence type="ECO:0000259" key="3">
    <source>
        <dbReference type="Pfam" id="PF03178"/>
    </source>
</evidence>
<dbReference type="AlphaFoldDB" id="A0A0L0S8R8"/>
<evidence type="ECO:0000313" key="5">
    <source>
        <dbReference type="Proteomes" id="UP000054350"/>
    </source>
</evidence>
<gene>
    <name evidence="4" type="ORF">AMAG_04409</name>
</gene>
<dbReference type="OrthoDB" id="5553182at2759"/>
<evidence type="ECO:0000256" key="2">
    <source>
        <dbReference type="ARBA" id="ARBA00014577"/>
    </source>
</evidence>
<feature type="domain" description="RSE1/DDB1/CPSF1 C-terminal" evidence="3">
    <location>
        <begin position="764"/>
        <end position="1003"/>
    </location>
</feature>
<dbReference type="GO" id="GO:0003676">
    <property type="term" value="F:nucleic acid binding"/>
    <property type="evidence" value="ECO:0007669"/>
    <property type="project" value="InterPro"/>
</dbReference>
<proteinExistence type="inferred from homology"/>
<dbReference type="VEuPathDB" id="FungiDB:AMAG_04409"/>
<dbReference type="Gene3D" id="2.130.10.10">
    <property type="entry name" value="YVTN repeat-like/Quinoprotein amine dehydrogenase"/>
    <property type="match status" value="3"/>
</dbReference>
<organism evidence="4 5">
    <name type="scientific">Allomyces macrogynus (strain ATCC 38327)</name>
    <name type="common">Allomyces javanicus var. macrogynus</name>
    <dbReference type="NCBI Taxonomy" id="578462"/>
    <lineage>
        <taxon>Eukaryota</taxon>
        <taxon>Fungi</taxon>
        <taxon>Fungi incertae sedis</taxon>
        <taxon>Blastocladiomycota</taxon>
        <taxon>Blastocladiomycetes</taxon>
        <taxon>Blastocladiales</taxon>
        <taxon>Blastocladiaceae</taxon>
        <taxon>Allomyces</taxon>
    </lineage>
</organism>
<protein>
    <recommendedName>
        <fullName evidence="2">DNA damage-binding protein 1</fullName>
    </recommendedName>
</protein>
<dbReference type="InterPro" id="IPR015943">
    <property type="entry name" value="WD40/YVTN_repeat-like_dom_sf"/>
</dbReference>
<keyword evidence="5" id="KW-1185">Reference proteome</keyword>
<sequence>MTADSVLVRLVRSSDHVTTFAVGQFLVQDRYDVAVVKYDTVELYALEPDTLRLQHLVRQCFFAPIARVYAFPLRDQDVSVFDDVDDFDVDDVAHGDDAAAGADADRDDKENVGAYLKRCAWRGTDFLAMTSENGFLDLLALVQDPTSGKVKFVPVKTVMLSTKHTAFDHRDLGSHLSVHAGTRDIAIAAFQDTLRVLSVPSPSSYLVRGAADPVEHDVDLGALVIWHLFHLQSYTFAPKNHLVAVGYRDVTKQAVAALVERTEQGMTTYVLPFDAGTPTITAAFPLPFRHDACCIVTENEVLLVTVSDMTNGNVNLARSRLNATGLVCSSCPIPDRITPYVYLLTDHGDLVQWRPDQPECRRVQRLNVHDAQLAYLGRDVLEGIQVDVLLAMSPVSDWHMLLIGDAVAHTIPVSTTISPVSHAIAHQSQLLAASGDTLTQVISEMDFLVESESSSDFEGLDHLFALDDLVVLAYSTETVVLQLQDGELRAAAGAPWRLDATTLAFFAHGNVTYQVLADEIRGQSTTSLEQRAWRPDAGITIVKATPGAAGLVVLLHAGTEHRVVIIDFDLPPGATVTGAPLAAPPTCVAVCGDMVLVGNYDAQVVVVAGKDAPPPNPIALGGVARIPNSLLVHLDRILIGCRDGTLVVADDVSHAVVAHVAVGVGPLALVAAHGRAWCVSDSRLFEIVIRGGRVRAVRVHVGAAHVAPFVDGALIVVAPDRLVVGRVGDGVVVRKHAVRNMPSVTRLLAMDDVALACHAKPRKSLIQVLDDAWYPVSDLTLDQYVMCWQVWSMPSQSAKILVGTASVQNQRITGGQFLVYQLQHNSLALDPKPYRSHQFQFPVRALVPLSKMRFVAAVGNTIMVHALDTVSKSIVAVSDFAVRTTITCLAANDAWIAVGTIRDSVMLLRVDASGRNLELVGADRLARHVLDVVWWQGMIVGCDRQGSVFGLEHDPHSEIHALKTRFDVRLGHQVVNVVVVPSTNDDGDSRDRVCAVTATGAMYELALTSEPALVEVQDTMATRSYMRVRCPFQPRAKTLDMALLDQYEGDRSEVLEALDRWRV</sequence>
<dbReference type="STRING" id="578462.A0A0L0S8R8"/>
<dbReference type="InterPro" id="IPR011044">
    <property type="entry name" value="Quino_amine_DH_bsu"/>
</dbReference>
<dbReference type="GO" id="GO:0005634">
    <property type="term" value="C:nucleus"/>
    <property type="evidence" value="ECO:0007669"/>
    <property type="project" value="InterPro"/>
</dbReference>
<evidence type="ECO:0000256" key="1">
    <source>
        <dbReference type="ARBA" id="ARBA00007453"/>
    </source>
</evidence>
<dbReference type="InterPro" id="IPR050358">
    <property type="entry name" value="RSE1/DDB1/CFT1"/>
</dbReference>
<dbReference type="PANTHER" id="PTHR10644">
    <property type="entry name" value="DNA REPAIR/RNA PROCESSING CPSF FAMILY"/>
    <property type="match status" value="1"/>
</dbReference>